<evidence type="ECO:0000259" key="6">
    <source>
        <dbReference type="PROSITE" id="PS50076"/>
    </source>
</evidence>
<dbReference type="InterPro" id="IPR011990">
    <property type="entry name" value="TPR-like_helical_dom_sf"/>
</dbReference>
<feature type="repeat" description="TPR" evidence="3">
    <location>
        <begin position="246"/>
        <end position="279"/>
    </location>
</feature>
<feature type="compositionally biased region" description="Gly residues" evidence="5">
    <location>
        <begin position="476"/>
        <end position="501"/>
    </location>
</feature>
<feature type="region of interest" description="Disordered" evidence="5">
    <location>
        <begin position="620"/>
        <end position="765"/>
    </location>
</feature>
<feature type="repeat" description="TPR" evidence="3">
    <location>
        <begin position="17"/>
        <end position="50"/>
    </location>
</feature>
<dbReference type="Pfam" id="PF06991">
    <property type="entry name" value="MFAP1"/>
    <property type="match status" value="1"/>
</dbReference>
<dbReference type="InterPro" id="IPR009730">
    <property type="entry name" value="MFAP1_C"/>
</dbReference>
<dbReference type="PANTHER" id="PTHR45188:SF2">
    <property type="entry name" value="DNAJ HOMOLOG SUBFAMILY C MEMBER 7"/>
    <property type="match status" value="1"/>
</dbReference>
<organism evidence="7 8">
    <name type="scientific">Dissophora globulifera</name>
    <dbReference type="NCBI Taxonomy" id="979702"/>
    <lineage>
        <taxon>Eukaryota</taxon>
        <taxon>Fungi</taxon>
        <taxon>Fungi incertae sedis</taxon>
        <taxon>Mucoromycota</taxon>
        <taxon>Mortierellomycotina</taxon>
        <taxon>Mortierellomycetes</taxon>
        <taxon>Mortierellales</taxon>
        <taxon>Mortierellaceae</taxon>
        <taxon>Dissophora</taxon>
    </lineage>
</organism>
<dbReference type="PRINTS" id="PR00625">
    <property type="entry name" value="JDOMAIN"/>
</dbReference>
<dbReference type="CDD" id="cd06257">
    <property type="entry name" value="DnaJ"/>
    <property type="match status" value="1"/>
</dbReference>
<feature type="region of interest" description="Disordered" evidence="5">
    <location>
        <begin position="559"/>
        <end position="604"/>
    </location>
</feature>
<sequence>MPAETMDIDPTENPLTAEEIKAQANQEYKVGNYAGAVDLYSQAIKLEPANATYYGNRSAALMMIKKYTDAAKDCLTAVGLDPSFVKGYLRGAKCQLQLGNVNESIRLYVKVLEMEPGNAQAAKEQAQVKHVQAQIDQIQMYMNNKQFGLGANACDRLLSMVDVAPRKWLIWRGECLIGKKDFAGASSVAMDLLRQDSQNSDAIYLRAQVLYSQGENVKAVTHCQEALRCDPDCAKARVLMKKAKNLEATKTAGNDAFKAGKLQEAYDLYTSALAIDPENESTNSKLYSNRATVLAKLTRYQEAIRDCDESLKLDSAFVKVLRKRAECQLKLEQYEDAVRDLKSALEFDKSNRDIRRELQAAELELKKSLRKDYYKVLGVSKDAGDSEIKKAYRKQALLYHPDKNDGDTVAEAKFKDIGEAYSVLSDPTKKSRYDSGMDIEGGGMGGMGDFGGGGEDVNSMFYQMFMNQQGMGGGGSPFGGGGGFSGFGGGGGNPFGAGGSPFGHQSHQSHGGGGGRHHGFQHTRTNTHMTSKRVGLPSLNALSKKEGLKPVKVQRYRAGQAPEGYVDPALESSDEEGDESTPSGRARAGAGGNTSGGFAGGERDAPKLAYQVLNVEQMTKERQMERRGQKGGAATITPEAASGDRRLARLQAIQMEVRGSHSDMRSRRGRGGSDEEEEQDEEEEEEEEEDDDEEEAALRRRKAARARAMREQGEEEEELWGQGEEEEEEEEDTRKSRSRRAGEESEGSSEYTSGSEEESSEDEMMARRKLIKPIFVPKSQRITIEQSITSDAAYELAEKARLEALEERKRESHQILKEYVALQATVEEVPDVDNLAEVDDTDGLDEEAEFEQWKLRELKRIKRDREELEAREAEKTEIERRRALTEEERVKEDMAYLAKKAKEEAAAKEGAPMEKYHHKGAFYMDTDEAILKRAPTGPTIDAVKDFKALPKIMQVRNFGRAGQTKYTTLKDQDTSQRSGWSDPVARNLVQRHRMGGLRGEDVKIATHMTGGDRRGGGRGGRGGGGGGGGGGGRGGYGHGERENANRTELGGGRSSDRFDRDKHGGGGGRDYRDRDRDRDRDSDRRRDRDRDGRDSRDRPSSSSSSSYRGRDRDRDRDRDHDDDGGSSKRRRY</sequence>
<feature type="compositionally biased region" description="Basic and acidic residues" evidence="5">
    <location>
        <begin position="732"/>
        <end position="743"/>
    </location>
</feature>
<dbReference type="SUPFAM" id="SSF46565">
    <property type="entry name" value="Chaperone J-domain"/>
    <property type="match status" value="1"/>
</dbReference>
<dbReference type="InterPro" id="IPR001623">
    <property type="entry name" value="DnaJ_domain"/>
</dbReference>
<dbReference type="Pfam" id="PF13432">
    <property type="entry name" value="TPR_16"/>
    <property type="match status" value="2"/>
</dbReference>
<proteinExistence type="predicted"/>
<reference evidence="7" key="1">
    <citation type="journal article" date="2020" name="Fungal Divers.">
        <title>Resolving the Mortierellaceae phylogeny through synthesis of multi-gene phylogenetics and phylogenomics.</title>
        <authorList>
            <person name="Vandepol N."/>
            <person name="Liber J."/>
            <person name="Desiro A."/>
            <person name="Na H."/>
            <person name="Kennedy M."/>
            <person name="Barry K."/>
            <person name="Grigoriev I.V."/>
            <person name="Miller A.N."/>
            <person name="O'Donnell K."/>
            <person name="Stajich J.E."/>
            <person name="Bonito G."/>
        </authorList>
    </citation>
    <scope>NUCLEOTIDE SEQUENCE</scope>
    <source>
        <strain evidence="7">REB-010B</strain>
    </source>
</reference>
<feature type="region of interest" description="Disordered" evidence="5">
    <location>
        <begin position="961"/>
        <end position="1132"/>
    </location>
</feature>
<comment type="caution">
    <text evidence="7">The sequence shown here is derived from an EMBL/GenBank/DDBJ whole genome shotgun (WGS) entry which is preliminary data.</text>
</comment>
<dbReference type="PROSITE" id="PS50076">
    <property type="entry name" value="DNAJ_2"/>
    <property type="match status" value="1"/>
</dbReference>
<dbReference type="PROSITE" id="PS50005">
    <property type="entry name" value="TPR"/>
    <property type="match status" value="4"/>
</dbReference>
<dbReference type="Gene3D" id="1.25.40.10">
    <property type="entry name" value="Tetratricopeptide repeat domain"/>
    <property type="match status" value="1"/>
</dbReference>
<feature type="coiled-coil region" evidence="4">
    <location>
        <begin position="324"/>
        <end position="371"/>
    </location>
</feature>
<dbReference type="SMART" id="SM00028">
    <property type="entry name" value="TPR"/>
    <property type="match status" value="7"/>
</dbReference>
<dbReference type="OrthoDB" id="10250354at2759"/>
<gene>
    <name evidence="7" type="ORF">BGZ99_007041</name>
</gene>
<feature type="domain" description="J" evidence="6">
    <location>
        <begin position="372"/>
        <end position="437"/>
    </location>
</feature>
<dbReference type="AlphaFoldDB" id="A0A9P6RAG9"/>
<feature type="repeat" description="TPR" evidence="3">
    <location>
        <begin position="85"/>
        <end position="118"/>
    </location>
</feature>
<keyword evidence="8" id="KW-1185">Reference proteome</keyword>
<evidence type="ECO:0000256" key="4">
    <source>
        <dbReference type="SAM" id="Coils"/>
    </source>
</evidence>
<keyword evidence="1" id="KW-0677">Repeat</keyword>
<feature type="compositionally biased region" description="Acidic residues" evidence="5">
    <location>
        <begin position="674"/>
        <end position="695"/>
    </location>
</feature>
<dbReference type="InterPro" id="IPR018253">
    <property type="entry name" value="DnaJ_domain_CS"/>
</dbReference>
<protein>
    <recommendedName>
        <fullName evidence="6">J domain-containing protein</fullName>
    </recommendedName>
</protein>
<evidence type="ECO:0000256" key="1">
    <source>
        <dbReference type="ARBA" id="ARBA00022737"/>
    </source>
</evidence>
<dbReference type="SMART" id="SM00271">
    <property type="entry name" value="DnaJ"/>
    <property type="match status" value="1"/>
</dbReference>
<keyword evidence="4" id="KW-0175">Coiled coil</keyword>
<dbReference type="InterPro" id="IPR036869">
    <property type="entry name" value="J_dom_sf"/>
</dbReference>
<dbReference type="PROSITE" id="PS00636">
    <property type="entry name" value="DNAJ_1"/>
    <property type="match status" value="1"/>
</dbReference>
<feature type="repeat" description="TPR" evidence="3">
    <location>
        <begin position="318"/>
        <end position="351"/>
    </location>
</feature>
<evidence type="ECO:0000256" key="3">
    <source>
        <dbReference type="PROSITE-ProRule" id="PRU00339"/>
    </source>
</evidence>
<feature type="coiled-coil region" evidence="4">
    <location>
        <begin position="851"/>
        <end position="893"/>
    </location>
</feature>
<accession>A0A9P6RAG9</accession>
<evidence type="ECO:0000313" key="7">
    <source>
        <dbReference type="EMBL" id="KAG0316112.1"/>
    </source>
</evidence>
<feature type="region of interest" description="Disordered" evidence="5">
    <location>
        <begin position="476"/>
        <end position="543"/>
    </location>
</feature>
<feature type="compositionally biased region" description="Gly residues" evidence="5">
    <location>
        <begin position="589"/>
        <end position="600"/>
    </location>
</feature>
<dbReference type="InterPro" id="IPR019734">
    <property type="entry name" value="TPR_rpt"/>
</dbReference>
<feature type="compositionally biased region" description="Acidic residues" evidence="5">
    <location>
        <begin position="713"/>
        <end position="731"/>
    </location>
</feature>
<feature type="compositionally biased region" description="Gly residues" evidence="5">
    <location>
        <begin position="1017"/>
        <end position="1037"/>
    </location>
</feature>
<evidence type="ECO:0000313" key="8">
    <source>
        <dbReference type="Proteomes" id="UP000738325"/>
    </source>
</evidence>
<feature type="compositionally biased region" description="Basic and acidic residues" evidence="5">
    <location>
        <begin position="998"/>
        <end position="1015"/>
    </location>
</feature>
<feature type="compositionally biased region" description="Basic and acidic residues" evidence="5">
    <location>
        <begin position="1108"/>
        <end position="1126"/>
    </location>
</feature>
<dbReference type="Proteomes" id="UP000738325">
    <property type="component" value="Unassembled WGS sequence"/>
</dbReference>
<dbReference type="PANTHER" id="PTHR45188">
    <property type="entry name" value="DNAJ PROTEIN P58IPK HOMOLOG"/>
    <property type="match status" value="1"/>
</dbReference>
<dbReference type="Gene3D" id="1.10.287.110">
    <property type="entry name" value="DnaJ domain"/>
    <property type="match status" value="1"/>
</dbReference>
<dbReference type="Pfam" id="PF00226">
    <property type="entry name" value="DnaJ"/>
    <property type="match status" value="1"/>
</dbReference>
<keyword evidence="2 3" id="KW-0802">TPR repeat</keyword>
<feature type="compositionally biased region" description="Basic and acidic residues" evidence="5">
    <location>
        <begin position="1054"/>
        <end position="1099"/>
    </location>
</feature>
<dbReference type="EMBL" id="JAAAIP010000496">
    <property type="protein sequence ID" value="KAG0316112.1"/>
    <property type="molecule type" value="Genomic_DNA"/>
</dbReference>
<evidence type="ECO:0000256" key="2">
    <source>
        <dbReference type="ARBA" id="ARBA00022803"/>
    </source>
</evidence>
<dbReference type="SUPFAM" id="SSF48452">
    <property type="entry name" value="TPR-like"/>
    <property type="match status" value="1"/>
</dbReference>
<name>A0A9P6RAG9_9FUNG</name>
<evidence type="ECO:0000256" key="5">
    <source>
        <dbReference type="SAM" id="MobiDB-lite"/>
    </source>
</evidence>